<feature type="region of interest" description="Disordered" evidence="1">
    <location>
        <begin position="60"/>
        <end position="80"/>
    </location>
</feature>
<evidence type="ECO:0000313" key="2">
    <source>
        <dbReference type="EMBL" id="KAG6381443.1"/>
    </source>
</evidence>
<reference evidence="2" key="1">
    <citation type="submission" date="2021-03" db="EMBL/GenBank/DDBJ databases">
        <title>Evolutionary innovations through gain and loss of genes in the ectomycorrhizal Boletales.</title>
        <authorList>
            <person name="Wu G."/>
            <person name="Miyauchi S."/>
            <person name="Morin E."/>
            <person name="Yang Z.-L."/>
            <person name="Xu J."/>
            <person name="Martin F.M."/>
        </authorList>
    </citation>
    <scope>NUCLEOTIDE SEQUENCE</scope>
    <source>
        <strain evidence="2">BR01</strain>
    </source>
</reference>
<proteinExistence type="predicted"/>
<evidence type="ECO:0000256" key="1">
    <source>
        <dbReference type="SAM" id="MobiDB-lite"/>
    </source>
</evidence>
<comment type="caution">
    <text evidence="2">The sequence shown here is derived from an EMBL/GenBank/DDBJ whole genome shotgun (WGS) entry which is preliminary data.</text>
</comment>
<keyword evidence="3" id="KW-1185">Reference proteome</keyword>
<dbReference type="EMBL" id="JAGFBS010000001">
    <property type="protein sequence ID" value="KAG6381443.1"/>
    <property type="molecule type" value="Genomic_DNA"/>
</dbReference>
<name>A0A8I3ADK3_9AGAM</name>
<protein>
    <submittedName>
        <fullName evidence="2">Uncharacterized protein</fullName>
    </submittedName>
</protein>
<gene>
    <name evidence="2" type="ORF">JVT61DRAFT_6</name>
</gene>
<sequence length="80" mass="8647">MPCSCCSFTKPDTHFFLVQTIGPAATCTSTKSFAVISNMVICSLTQNMNAKAGDSGLATLVENPGERKKGNLWRPQLHRS</sequence>
<dbReference type="AlphaFoldDB" id="A0A8I3ADK3"/>
<evidence type="ECO:0000313" key="3">
    <source>
        <dbReference type="Proteomes" id="UP000683000"/>
    </source>
</evidence>
<dbReference type="Proteomes" id="UP000683000">
    <property type="component" value="Unassembled WGS sequence"/>
</dbReference>
<dbReference type="OrthoDB" id="408964at2759"/>
<accession>A0A8I3ADK3</accession>
<organism evidence="2 3">
    <name type="scientific">Boletus reticuloceps</name>
    <dbReference type="NCBI Taxonomy" id="495285"/>
    <lineage>
        <taxon>Eukaryota</taxon>
        <taxon>Fungi</taxon>
        <taxon>Dikarya</taxon>
        <taxon>Basidiomycota</taxon>
        <taxon>Agaricomycotina</taxon>
        <taxon>Agaricomycetes</taxon>
        <taxon>Agaricomycetidae</taxon>
        <taxon>Boletales</taxon>
        <taxon>Boletineae</taxon>
        <taxon>Boletaceae</taxon>
        <taxon>Boletoideae</taxon>
        <taxon>Boletus</taxon>
    </lineage>
</organism>